<dbReference type="Pfam" id="PF13730">
    <property type="entry name" value="HTH_36"/>
    <property type="match status" value="1"/>
</dbReference>
<dbReference type="KEGG" id="phs:C2L64_09575"/>
<dbReference type="AlphaFoldDB" id="A0AAN1MIQ3"/>
<gene>
    <name evidence="1" type="ORF">C2L64_09575</name>
</gene>
<name>A0AAN1MIQ3_9BURK</name>
<reference evidence="1 2" key="1">
    <citation type="submission" date="2018-01" db="EMBL/GenBank/DDBJ databases">
        <title>Species boundaries and ecological features among Paraburkholderia terrae DSMZ17804T, P. hospita DSMZ17164T and P. caribensis DSMZ13236T.</title>
        <authorList>
            <person name="Pratama A.A."/>
        </authorList>
    </citation>
    <scope>NUCLEOTIDE SEQUENCE [LARGE SCALE GENOMIC DNA]</scope>
    <source>
        <strain evidence="1 2">DSM 17164</strain>
    </source>
</reference>
<dbReference type="Proteomes" id="UP000236649">
    <property type="component" value="Chromosome 1"/>
</dbReference>
<dbReference type="InterPro" id="IPR036390">
    <property type="entry name" value="WH_DNA-bd_sf"/>
</dbReference>
<dbReference type="Gene3D" id="1.10.10.10">
    <property type="entry name" value="Winged helix-like DNA-binding domain superfamily/Winged helix DNA-binding domain"/>
    <property type="match status" value="1"/>
</dbReference>
<evidence type="ECO:0000313" key="1">
    <source>
        <dbReference type="EMBL" id="AUT68546.1"/>
    </source>
</evidence>
<dbReference type="InterPro" id="IPR036388">
    <property type="entry name" value="WH-like_DNA-bd_sf"/>
</dbReference>
<organism evidence="1 2">
    <name type="scientific">Paraburkholderia hospita</name>
    <dbReference type="NCBI Taxonomy" id="169430"/>
    <lineage>
        <taxon>Bacteria</taxon>
        <taxon>Pseudomonadati</taxon>
        <taxon>Pseudomonadota</taxon>
        <taxon>Betaproteobacteria</taxon>
        <taxon>Burkholderiales</taxon>
        <taxon>Burkholderiaceae</taxon>
        <taxon>Paraburkholderia</taxon>
    </lineage>
</organism>
<evidence type="ECO:0000313" key="2">
    <source>
        <dbReference type="Proteomes" id="UP000236649"/>
    </source>
</evidence>
<accession>A0AAN1MIQ3</accession>
<sequence length="100" mass="10532">MEPAIVGSRDEGDRVSFHLVNLAWQCDVRAAKKIVLLALADFAQQSTGECAPSVRVLSAKCGLSASAVRTQLHALIADGLVELVIKSGKESFRVKLGAAA</sequence>
<protein>
    <submittedName>
        <fullName evidence="1">Helix-turn-helix domain-containing protein</fullName>
    </submittedName>
</protein>
<dbReference type="EMBL" id="CP026105">
    <property type="protein sequence ID" value="AUT68546.1"/>
    <property type="molecule type" value="Genomic_DNA"/>
</dbReference>
<dbReference type="SUPFAM" id="SSF46785">
    <property type="entry name" value="Winged helix' DNA-binding domain"/>
    <property type="match status" value="1"/>
</dbReference>
<proteinExistence type="predicted"/>